<protein>
    <submittedName>
        <fullName evidence="1">Uncharacterized protein</fullName>
    </submittedName>
</protein>
<evidence type="ECO:0000313" key="2">
    <source>
        <dbReference type="Proteomes" id="UP000822993"/>
    </source>
</evidence>
<sequence>MPLAVILVLAVGGCSAQTASDDDEITEAEYRQTVEAVRSCVEGRGFEAGEISLNSDGRTLGFNLGSGAEDPGGEKSIAAYDECGAEHGLFDMELAYGQQGRLTGKARDEAMVELVSCLEHYDIQGLSTAETDSRVFVKAISDTLGADTEDGSRAFACMDSHRNVWPPGDANNP</sequence>
<comment type="caution">
    <text evidence="1">The sequence shown here is derived from an EMBL/GenBank/DDBJ whole genome shotgun (WGS) entry which is preliminary data.</text>
</comment>
<organism evidence="1 2">
    <name type="scientific">Oerskovia douganii</name>
    <dbReference type="NCBI Taxonomy" id="2762210"/>
    <lineage>
        <taxon>Bacteria</taxon>
        <taxon>Bacillati</taxon>
        <taxon>Actinomycetota</taxon>
        <taxon>Actinomycetes</taxon>
        <taxon>Micrococcales</taxon>
        <taxon>Cellulomonadaceae</taxon>
        <taxon>Oerskovia</taxon>
    </lineage>
</organism>
<reference evidence="1 2" key="1">
    <citation type="submission" date="2020-08" db="EMBL/GenBank/DDBJ databases">
        <title>A Genomic Blueprint of the Chicken Gut Microbiome.</title>
        <authorList>
            <person name="Gilroy R."/>
            <person name="Ravi A."/>
            <person name="Getino M."/>
            <person name="Pursley I."/>
            <person name="Horton D.L."/>
            <person name="Alikhan N.-F."/>
            <person name="Baker D."/>
            <person name="Gharbi K."/>
            <person name="Hall N."/>
            <person name="Watson M."/>
            <person name="Adriaenssens E.M."/>
            <person name="Foster-Nyarko E."/>
            <person name="Jarju S."/>
            <person name="Secka A."/>
            <person name="Antonio M."/>
            <person name="Oren A."/>
            <person name="Chaudhuri R."/>
            <person name="La Ragione R.M."/>
            <person name="Hildebrand F."/>
            <person name="Pallen M.J."/>
        </authorList>
    </citation>
    <scope>NUCLEOTIDE SEQUENCE [LARGE SCALE GENOMIC DNA]</scope>
    <source>
        <strain evidence="1 2">Sa1BUA8</strain>
    </source>
</reference>
<proteinExistence type="predicted"/>
<dbReference type="Proteomes" id="UP000822993">
    <property type="component" value="Unassembled WGS sequence"/>
</dbReference>
<dbReference type="AlphaFoldDB" id="A0A9D5Z0R2"/>
<keyword evidence="2" id="KW-1185">Reference proteome</keyword>
<dbReference type="EMBL" id="JACSPN010000039">
    <property type="protein sequence ID" value="MBE7702277.1"/>
    <property type="molecule type" value="Genomic_DNA"/>
</dbReference>
<dbReference type="RefSeq" id="WP_193721469.1">
    <property type="nucleotide sequence ID" value="NZ_JACSPN010000039.1"/>
</dbReference>
<accession>A0A9D5Z0R2</accession>
<evidence type="ECO:0000313" key="1">
    <source>
        <dbReference type="EMBL" id="MBE7702277.1"/>
    </source>
</evidence>
<gene>
    <name evidence="1" type="ORF">H9623_18455</name>
</gene>
<name>A0A9D5Z0R2_9CELL</name>